<comment type="caution">
    <text evidence="1">The sequence shown here is derived from an EMBL/GenBank/DDBJ whole genome shotgun (WGS) entry which is preliminary data.</text>
</comment>
<sequence length="244" mass="28959">MFLKFEQNYYVSQQYSFTFCATAHNLLDYTAGVACCLHDWKQFRKNNYALLYFDHNKTSCENNGDYFPPAKLTSLIKTQPKKWTNVVLLIEPIYRFVSAYYKLCVNTGRTCYSCETINCMLKVLLERMTDIGKGATPTKMDMRFIPQNWKCNNLPDTQQSVNVVLDPWTKEKRDVFIHNLINVLYANQVASKTVNNIVQESSEYFNDKFLTREYFYLVEEIRQPENMRLFNQLYGNDYKLFFFE</sequence>
<dbReference type="PANTHER" id="PTHR22900">
    <property type="entry name" value="PROTEIN CBG14245-RELATED"/>
    <property type="match status" value="1"/>
</dbReference>
<protein>
    <submittedName>
        <fullName evidence="1">Uncharacterized protein</fullName>
    </submittedName>
</protein>
<dbReference type="InterPro" id="IPR005331">
    <property type="entry name" value="Sulfotransferase"/>
</dbReference>
<dbReference type="InterPro" id="IPR007669">
    <property type="entry name" value="Chst-1-like"/>
</dbReference>
<evidence type="ECO:0000313" key="1">
    <source>
        <dbReference type="EMBL" id="CAD5221337.1"/>
    </source>
</evidence>
<dbReference type="Pfam" id="PF03567">
    <property type="entry name" value="Sulfotransfer_2"/>
    <property type="match status" value="1"/>
</dbReference>
<organism evidence="1 2">
    <name type="scientific">Bursaphelenchus okinawaensis</name>
    <dbReference type="NCBI Taxonomy" id="465554"/>
    <lineage>
        <taxon>Eukaryota</taxon>
        <taxon>Metazoa</taxon>
        <taxon>Ecdysozoa</taxon>
        <taxon>Nematoda</taxon>
        <taxon>Chromadorea</taxon>
        <taxon>Rhabditida</taxon>
        <taxon>Tylenchina</taxon>
        <taxon>Tylenchomorpha</taxon>
        <taxon>Aphelenchoidea</taxon>
        <taxon>Aphelenchoididae</taxon>
        <taxon>Bursaphelenchus</taxon>
    </lineage>
</organism>
<proteinExistence type="predicted"/>
<dbReference type="PANTHER" id="PTHR22900:SF5">
    <property type="entry name" value="PROTEIN CBG14245"/>
    <property type="match status" value="1"/>
</dbReference>
<dbReference type="GO" id="GO:1902884">
    <property type="term" value="P:positive regulation of response to oxidative stress"/>
    <property type="evidence" value="ECO:0007669"/>
    <property type="project" value="InterPro"/>
</dbReference>
<accession>A0A811KZM4</accession>
<dbReference type="AlphaFoldDB" id="A0A811KZM4"/>
<reference evidence="1" key="1">
    <citation type="submission" date="2020-09" db="EMBL/GenBank/DDBJ databases">
        <authorList>
            <person name="Kikuchi T."/>
        </authorList>
    </citation>
    <scope>NUCLEOTIDE SEQUENCE</scope>
    <source>
        <strain evidence="1">SH1</strain>
    </source>
</reference>
<dbReference type="GO" id="GO:0047756">
    <property type="term" value="F:chondroitin 4-sulfotransferase activity"/>
    <property type="evidence" value="ECO:0007669"/>
    <property type="project" value="InterPro"/>
</dbReference>
<dbReference type="EMBL" id="CAJFDH010000004">
    <property type="protein sequence ID" value="CAD5221337.1"/>
    <property type="molecule type" value="Genomic_DNA"/>
</dbReference>
<dbReference type="GO" id="GO:0016020">
    <property type="term" value="C:membrane"/>
    <property type="evidence" value="ECO:0007669"/>
    <property type="project" value="InterPro"/>
</dbReference>
<dbReference type="OrthoDB" id="10433372at2759"/>
<evidence type="ECO:0000313" key="2">
    <source>
        <dbReference type="Proteomes" id="UP000614601"/>
    </source>
</evidence>
<gene>
    <name evidence="1" type="ORF">BOKJ2_LOCUS9394</name>
</gene>
<dbReference type="GO" id="GO:0050650">
    <property type="term" value="P:chondroitin sulfate proteoglycan biosynthetic process"/>
    <property type="evidence" value="ECO:0007669"/>
    <property type="project" value="InterPro"/>
</dbReference>
<keyword evidence="2" id="KW-1185">Reference proteome</keyword>
<name>A0A811KZM4_9BILA</name>
<dbReference type="Proteomes" id="UP000783686">
    <property type="component" value="Unassembled WGS sequence"/>
</dbReference>
<dbReference type="EMBL" id="CAJFCW020000004">
    <property type="protein sequence ID" value="CAG9114938.1"/>
    <property type="molecule type" value="Genomic_DNA"/>
</dbReference>
<dbReference type="Proteomes" id="UP000614601">
    <property type="component" value="Unassembled WGS sequence"/>
</dbReference>